<feature type="region of interest" description="Disordered" evidence="1">
    <location>
        <begin position="19"/>
        <end position="87"/>
    </location>
</feature>
<dbReference type="EMBL" id="LFZN01000382">
    <property type="protein sequence ID" value="KXS93815.1"/>
    <property type="molecule type" value="Genomic_DNA"/>
</dbReference>
<comment type="caution">
    <text evidence="2">The sequence shown here is derived from an EMBL/GenBank/DDBJ whole genome shotgun (WGS) entry which is preliminary data.</text>
</comment>
<dbReference type="AlphaFoldDB" id="A0A139GUG0"/>
<evidence type="ECO:0000313" key="2">
    <source>
        <dbReference type="EMBL" id="KXS93815.1"/>
    </source>
</evidence>
<protein>
    <submittedName>
        <fullName evidence="2">Uncharacterized protein</fullName>
    </submittedName>
</protein>
<name>A0A139GUG0_9PEZI</name>
<organism evidence="2 3">
    <name type="scientific">Pseudocercospora eumusae</name>
    <dbReference type="NCBI Taxonomy" id="321146"/>
    <lineage>
        <taxon>Eukaryota</taxon>
        <taxon>Fungi</taxon>
        <taxon>Dikarya</taxon>
        <taxon>Ascomycota</taxon>
        <taxon>Pezizomycotina</taxon>
        <taxon>Dothideomycetes</taxon>
        <taxon>Dothideomycetidae</taxon>
        <taxon>Mycosphaerellales</taxon>
        <taxon>Mycosphaerellaceae</taxon>
        <taxon>Pseudocercospora</taxon>
    </lineage>
</organism>
<dbReference type="Proteomes" id="UP000070133">
    <property type="component" value="Unassembled WGS sequence"/>
</dbReference>
<sequence>MAMSQQDILNFVRDGLADLRGQKQEDSKPKPADYATAAAEQDTNASGDLDFFDSAWLTSEQQTTDTDYLAPPPPPLPASPPAPPQPELLIPAMPPLGIMPQTNLINAISQYRSRSEYYAARQVCNLGYSMFGQDAFDRALEMAGIKNIPHQDKQMSGNPMALEALVLVWEEMVCLGGPEHVALVKGVIEGLHGEGALKDEEKKWNGGMKVEL</sequence>
<gene>
    <name evidence="2" type="ORF">AC578_634</name>
</gene>
<feature type="compositionally biased region" description="Pro residues" evidence="1">
    <location>
        <begin position="70"/>
        <end position="86"/>
    </location>
</feature>
<accession>A0A139GUG0</accession>
<reference evidence="2 3" key="1">
    <citation type="submission" date="2015-07" db="EMBL/GenBank/DDBJ databases">
        <title>Comparative genomics of the Sigatoka disease complex on banana suggests a link between parallel evolutionary changes in Pseudocercospora fijiensis and Pseudocercospora eumusae and increased virulence on the banana host.</title>
        <authorList>
            <person name="Chang T.-C."/>
            <person name="Salvucci A."/>
            <person name="Crous P.W."/>
            <person name="Stergiopoulos I."/>
        </authorList>
    </citation>
    <scope>NUCLEOTIDE SEQUENCE [LARGE SCALE GENOMIC DNA]</scope>
    <source>
        <strain evidence="2 3">CBS 114824</strain>
    </source>
</reference>
<keyword evidence="3" id="KW-1185">Reference proteome</keyword>
<proteinExistence type="predicted"/>
<feature type="compositionally biased region" description="Basic and acidic residues" evidence="1">
    <location>
        <begin position="19"/>
        <end position="31"/>
    </location>
</feature>
<evidence type="ECO:0000256" key="1">
    <source>
        <dbReference type="SAM" id="MobiDB-lite"/>
    </source>
</evidence>
<evidence type="ECO:0000313" key="3">
    <source>
        <dbReference type="Proteomes" id="UP000070133"/>
    </source>
</evidence>
<feature type="compositionally biased region" description="Polar residues" evidence="1">
    <location>
        <begin position="56"/>
        <end position="66"/>
    </location>
</feature>
<dbReference type="OrthoDB" id="3648774at2759"/>